<gene>
    <name evidence="1" type="ORF">Klosneuvirus_5_61</name>
</gene>
<protein>
    <submittedName>
        <fullName evidence="1">Uncharacterized protein</fullName>
    </submittedName>
</protein>
<sequence>MKQYYIKTKDISSEKKKQYYNNNKDIIAEKRKQYHANNRDRILLKATERCTCECGSDIIKANITHHRKTKKHITLMNQIS</sequence>
<dbReference type="EMBL" id="KY684112">
    <property type="protein sequence ID" value="ARF12391.1"/>
    <property type="molecule type" value="Genomic_DNA"/>
</dbReference>
<name>A0A1V0SL51_9VIRU</name>
<evidence type="ECO:0000313" key="1">
    <source>
        <dbReference type="EMBL" id="ARF12391.1"/>
    </source>
</evidence>
<accession>A0A1V0SL51</accession>
<proteinExistence type="predicted"/>
<organism evidence="1">
    <name type="scientific">Klosneuvirus KNV1</name>
    <dbReference type="NCBI Taxonomy" id="1977640"/>
    <lineage>
        <taxon>Viruses</taxon>
        <taxon>Varidnaviria</taxon>
        <taxon>Bamfordvirae</taxon>
        <taxon>Nucleocytoviricota</taxon>
        <taxon>Megaviricetes</taxon>
        <taxon>Imitervirales</taxon>
        <taxon>Mimiviridae</taxon>
        <taxon>Klosneuvirinae</taxon>
        <taxon>Klosneuvirus</taxon>
    </lineage>
</organism>
<reference evidence="1" key="1">
    <citation type="journal article" date="2017" name="Science">
        <title>Giant viruses with an expanded complement of translation system components.</title>
        <authorList>
            <person name="Schulz F."/>
            <person name="Yutin N."/>
            <person name="Ivanova N.N."/>
            <person name="Ortega D.R."/>
            <person name="Lee T.K."/>
            <person name="Vierheilig J."/>
            <person name="Daims H."/>
            <person name="Horn M."/>
            <person name="Wagner M."/>
            <person name="Jensen G.J."/>
            <person name="Kyrpides N.C."/>
            <person name="Koonin E.V."/>
            <person name="Woyke T."/>
        </authorList>
    </citation>
    <scope>NUCLEOTIDE SEQUENCE</scope>
    <source>
        <strain evidence="1">KNV1</strain>
    </source>
</reference>